<dbReference type="Proteomes" id="UP000236649">
    <property type="component" value="Chromosome 5"/>
</dbReference>
<sequence>MEFRVSFYSSASAPRWQQTLPRTVPRLLARWLGRPGSLTAWLQTLGVVEVRVIKEGLAITRGGFPSSGAHVFSGAVWARETVLSVDGVPVVAARSTANSVDARAAWRRLKDLGSKPLATILYSDPTVSRSAFSYMPLGRPPFLSESDRELKSSIRAWARSSVFYRKGSPLMVSEVFSPDLLSFLKTKDS</sequence>
<dbReference type="GeneID" id="55536256"/>
<comment type="pathway">
    <text evidence="5">Cofactor biosynthesis; ubiquinone biosynthesis.</text>
</comment>
<dbReference type="SUPFAM" id="SSF64288">
    <property type="entry name" value="Chorismate lyase-like"/>
    <property type="match status" value="1"/>
</dbReference>
<dbReference type="EC" id="4.1.3.40" evidence="5"/>
<dbReference type="AlphaFoldDB" id="A0AAN1MR10"/>
<comment type="catalytic activity">
    <reaction evidence="5">
        <text>chorismate = 4-hydroxybenzoate + pyruvate</text>
        <dbReference type="Rhea" id="RHEA:16505"/>
        <dbReference type="ChEBI" id="CHEBI:15361"/>
        <dbReference type="ChEBI" id="CHEBI:17879"/>
        <dbReference type="ChEBI" id="CHEBI:29748"/>
        <dbReference type="EC" id="4.1.3.40"/>
    </reaction>
</comment>
<dbReference type="InterPro" id="IPR007440">
    <property type="entry name" value="Chorismate--pyruvate_lyase"/>
</dbReference>
<dbReference type="KEGG" id="phs:C2L64_49355"/>
<comment type="caution">
    <text evidence="5">Lacks conserved residue(s) required for the propagation of feature annotation.</text>
</comment>
<feature type="binding site" evidence="5">
    <location>
        <position position="79"/>
    </location>
    <ligand>
        <name>substrate</name>
    </ligand>
</feature>
<dbReference type="PANTHER" id="PTHR38683:SF1">
    <property type="entry name" value="CHORISMATE PYRUVATE-LYASE"/>
    <property type="match status" value="1"/>
</dbReference>
<dbReference type="RefSeq" id="WP_090836556.1">
    <property type="nucleotide sequence ID" value="NZ_CADFGJ010000029.1"/>
</dbReference>
<organism evidence="6 7">
    <name type="scientific">Paraburkholderia hospita</name>
    <dbReference type="NCBI Taxonomy" id="169430"/>
    <lineage>
        <taxon>Bacteria</taxon>
        <taxon>Pseudomonadati</taxon>
        <taxon>Pseudomonadota</taxon>
        <taxon>Betaproteobacteria</taxon>
        <taxon>Burkholderiales</taxon>
        <taxon>Burkholderiaceae</taxon>
        <taxon>Paraburkholderia</taxon>
    </lineage>
</organism>
<evidence type="ECO:0000313" key="6">
    <source>
        <dbReference type="EMBL" id="AUT76282.1"/>
    </source>
</evidence>
<evidence type="ECO:0000256" key="1">
    <source>
        <dbReference type="ARBA" id="ARBA00022490"/>
    </source>
</evidence>
<evidence type="ECO:0000256" key="3">
    <source>
        <dbReference type="ARBA" id="ARBA00023239"/>
    </source>
</evidence>
<dbReference type="GO" id="GO:0008813">
    <property type="term" value="F:chorismate lyase activity"/>
    <property type="evidence" value="ECO:0007669"/>
    <property type="project" value="UniProtKB-UniRule"/>
</dbReference>
<dbReference type="HAMAP" id="MF_01632">
    <property type="entry name" value="UbiC"/>
    <property type="match status" value="1"/>
</dbReference>
<gene>
    <name evidence="5" type="primary">ubiC</name>
    <name evidence="6" type="ORF">C2L64_49355</name>
</gene>
<evidence type="ECO:0000313" key="7">
    <source>
        <dbReference type="Proteomes" id="UP000236649"/>
    </source>
</evidence>
<evidence type="ECO:0000256" key="5">
    <source>
        <dbReference type="HAMAP-Rule" id="MF_01632"/>
    </source>
</evidence>
<comment type="similarity">
    <text evidence="5">Belongs to the UbiC family.</text>
</comment>
<protein>
    <recommendedName>
        <fullName evidence="5">Probable chorismate pyruvate-lyase</fullName>
        <shortName evidence="5">CL</shortName>
        <shortName evidence="5">CPL</shortName>
        <ecNumber evidence="5">4.1.3.40</ecNumber>
    </recommendedName>
</protein>
<dbReference type="GO" id="GO:0005829">
    <property type="term" value="C:cytosol"/>
    <property type="evidence" value="ECO:0007669"/>
    <property type="project" value="TreeGrafter"/>
</dbReference>
<keyword evidence="1 5" id="KW-0963">Cytoplasm</keyword>
<dbReference type="EMBL" id="CP026109">
    <property type="protein sequence ID" value="AUT76282.1"/>
    <property type="molecule type" value="Genomic_DNA"/>
</dbReference>
<dbReference type="GO" id="GO:0042866">
    <property type="term" value="P:pyruvate biosynthetic process"/>
    <property type="evidence" value="ECO:0007669"/>
    <property type="project" value="UniProtKB-UniRule"/>
</dbReference>
<feature type="binding site" evidence="5">
    <location>
        <position position="117"/>
    </location>
    <ligand>
        <name>substrate</name>
    </ligand>
</feature>
<keyword evidence="4 5" id="KW-0670">Pyruvate</keyword>
<dbReference type="Gene3D" id="3.40.1410.10">
    <property type="entry name" value="Chorismate lyase-like"/>
    <property type="match status" value="1"/>
</dbReference>
<name>A0AAN1MR10_9BURK</name>
<dbReference type="GO" id="GO:0006744">
    <property type="term" value="P:ubiquinone biosynthetic process"/>
    <property type="evidence" value="ECO:0007669"/>
    <property type="project" value="UniProtKB-UniRule"/>
</dbReference>
<keyword evidence="3 5" id="KW-0456">Lyase</keyword>
<comment type="subcellular location">
    <subcellularLocation>
        <location evidence="5">Cytoplasm</location>
    </subcellularLocation>
</comment>
<reference evidence="6 7" key="1">
    <citation type="submission" date="2018-01" db="EMBL/GenBank/DDBJ databases">
        <title>Species boundaries and ecological features among Paraburkholderia terrae DSMZ17804T, P. hospita DSMZ17164T and P. caribensis DSMZ13236T.</title>
        <authorList>
            <person name="Pratama A.A."/>
        </authorList>
    </citation>
    <scope>NUCLEOTIDE SEQUENCE [LARGE SCALE GENOMIC DNA]</scope>
    <source>
        <strain evidence="6 7">DSM 17164</strain>
    </source>
</reference>
<accession>A0AAN1MR10</accession>
<comment type="function">
    <text evidence="5">Removes the pyruvyl group from chorismate, with concomitant aromatization of the ring, to provide 4-hydroxybenzoate (4HB) for the ubiquinone pathway.</text>
</comment>
<proteinExistence type="inferred from homology"/>
<feature type="binding site" evidence="5">
    <location>
        <position position="174"/>
    </location>
    <ligand>
        <name>substrate</name>
    </ligand>
</feature>
<keyword evidence="2 5" id="KW-0831">Ubiquinone biosynthesis</keyword>
<dbReference type="InterPro" id="IPR028978">
    <property type="entry name" value="Chorismate_lyase_/UTRA_dom_sf"/>
</dbReference>
<evidence type="ECO:0000256" key="2">
    <source>
        <dbReference type="ARBA" id="ARBA00022688"/>
    </source>
</evidence>
<dbReference type="Pfam" id="PF04345">
    <property type="entry name" value="Chor_lyase"/>
    <property type="match status" value="1"/>
</dbReference>
<dbReference type="PANTHER" id="PTHR38683">
    <property type="entry name" value="CHORISMATE PYRUVATE-LYASE"/>
    <property type="match status" value="1"/>
</dbReference>
<evidence type="ECO:0000256" key="4">
    <source>
        <dbReference type="ARBA" id="ARBA00023317"/>
    </source>
</evidence>